<keyword evidence="3" id="KW-1185">Reference proteome</keyword>
<name>A0A239TJ78_9FIRM</name>
<dbReference type="eggNOG" id="COG0607">
    <property type="taxonomic scope" value="Bacteria"/>
</dbReference>
<proteinExistence type="predicted"/>
<evidence type="ECO:0000259" key="1">
    <source>
        <dbReference type="PROSITE" id="PS50206"/>
    </source>
</evidence>
<dbReference type="PANTHER" id="PTHR44086">
    <property type="entry name" value="THIOSULFATE SULFURTRANSFERASE RDL2, MITOCHONDRIAL-RELATED"/>
    <property type="match status" value="1"/>
</dbReference>
<sequence>MKIILAVFVMLGFLGFYANPMVEATDNPISVENHSAYTKITPEQAKAIMDDETSNCIIIDVRSLDEYNSGHIPNAVSLPNETITSDNPQVTAILPDKDQTILVYCRSGKRSKQASDKLVALGYTNICDIGGIMNWPYEVVK</sequence>
<keyword evidence="2" id="KW-0808">Transferase</keyword>
<dbReference type="EMBL" id="LT906446">
    <property type="protein sequence ID" value="SNU97921.1"/>
    <property type="molecule type" value="Genomic_DNA"/>
</dbReference>
<dbReference type="GO" id="GO:0004792">
    <property type="term" value="F:thiosulfate-cyanide sulfurtransferase activity"/>
    <property type="evidence" value="ECO:0007669"/>
    <property type="project" value="UniProtKB-EC"/>
</dbReference>
<dbReference type="GeneID" id="78506862"/>
<dbReference type="SMART" id="SM00450">
    <property type="entry name" value="RHOD"/>
    <property type="match status" value="1"/>
</dbReference>
<dbReference type="PROSITE" id="PS50206">
    <property type="entry name" value="RHODANESE_3"/>
    <property type="match status" value="1"/>
</dbReference>
<dbReference type="AlphaFoldDB" id="A0A239TJ78"/>
<dbReference type="Pfam" id="PF00581">
    <property type="entry name" value="Rhodanese"/>
    <property type="match status" value="1"/>
</dbReference>
<dbReference type="CDD" id="cd00158">
    <property type="entry name" value="RHOD"/>
    <property type="match status" value="1"/>
</dbReference>
<evidence type="ECO:0000313" key="3">
    <source>
        <dbReference type="Proteomes" id="UP000215383"/>
    </source>
</evidence>
<dbReference type="RefSeq" id="WP_027890695.1">
    <property type="nucleotide sequence ID" value="NZ_CALXYH010000007.1"/>
</dbReference>
<feature type="domain" description="Rhodanese" evidence="1">
    <location>
        <begin position="52"/>
        <end position="141"/>
    </location>
</feature>
<dbReference type="Proteomes" id="UP000215383">
    <property type="component" value="Chromosome 1"/>
</dbReference>
<dbReference type="InterPro" id="IPR001763">
    <property type="entry name" value="Rhodanese-like_dom"/>
</dbReference>
<evidence type="ECO:0000313" key="2">
    <source>
        <dbReference type="EMBL" id="SNU97921.1"/>
    </source>
</evidence>
<dbReference type="InterPro" id="IPR036873">
    <property type="entry name" value="Rhodanese-like_dom_sf"/>
</dbReference>
<dbReference type="SUPFAM" id="SSF52821">
    <property type="entry name" value="Rhodanese/Cell cycle control phosphatase"/>
    <property type="match status" value="1"/>
</dbReference>
<accession>A0A239TJ78</accession>
<reference evidence="2 3" key="1">
    <citation type="submission" date="2017-06" db="EMBL/GenBank/DDBJ databases">
        <authorList>
            <consortium name="Pathogen Informatics"/>
        </authorList>
    </citation>
    <scope>NUCLEOTIDE SEQUENCE [LARGE SCALE GENOMIC DNA]</scope>
    <source>
        <strain evidence="2 3">NCTC10570</strain>
    </source>
</reference>
<organism evidence="2 3">
    <name type="scientific">Megamonas hypermegale</name>
    <dbReference type="NCBI Taxonomy" id="158847"/>
    <lineage>
        <taxon>Bacteria</taxon>
        <taxon>Bacillati</taxon>
        <taxon>Bacillota</taxon>
        <taxon>Negativicutes</taxon>
        <taxon>Selenomonadales</taxon>
        <taxon>Selenomonadaceae</taxon>
        <taxon>Megamonas</taxon>
    </lineage>
</organism>
<dbReference type="PANTHER" id="PTHR44086:SF13">
    <property type="entry name" value="THIOSULFATE SULFURTRANSFERASE PSPE"/>
    <property type="match status" value="1"/>
</dbReference>
<gene>
    <name evidence="2" type="primary">pspE</name>
    <name evidence="2" type="ORF">SAMEA4364220_00839</name>
</gene>
<dbReference type="Gene3D" id="3.40.250.10">
    <property type="entry name" value="Rhodanese-like domain"/>
    <property type="match status" value="1"/>
</dbReference>
<dbReference type="EC" id="2.8.1.1" evidence="2"/>
<protein>
    <submittedName>
        <fullName evidence="2">Thiosulfate sulfurtransferase PspE</fullName>
        <ecNumber evidence="2">2.8.1.1</ecNumber>
    </submittedName>
</protein>